<dbReference type="RefSeq" id="XP_041194682.1">
    <property type="nucleotide sequence ID" value="XM_041343821.1"/>
</dbReference>
<dbReference type="SUPFAM" id="SSF48403">
    <property type="entry name" value="Ankyrin repeat"/>
    <property type="match status" value="1"/>
</dbReference>
<dbReference type="EMBL" id="JABBWG010000010">
    <property type="protein sequence ID" value="KAG1819005.1"/>
    <property type="molecule type" value="Genomic_DNA"/>
</dbReference>
<reference evidence="1" key="1">
    <citation type="journal article" date="2020" name="New Phytol.">
        <title>Comparative genomics reveals dynamic genome evolution in host specialist ectomycorrhizal fungi.</title>
        <authorList>
            <person name="Lofgren L.A."/>
            <person name="Nguyen N.H."/>
            <person name="Vilgalys R."/>
            <person name="Ruytinx J."/>
            <person name="Liao H.L."/>
            <person name="Branco S."/>
            <person name="Kuo A."/>
            <person name="LaButti K."/>
            <person name="Lipzen A."/>
            <person name="Andreopoulos W."/>
            <person name="Pangilinan J."/>
            <person name="Riley R."/>
            <person name="Hundley H."/>
            <person name="Na H."/>
            <person name="Barry K."/>
            <person name="Grigoriev I.V."/>
            <person name="Stajich J.E."/>
            <person name="Kennedy P.G."/>
        </authorList>
    </citation>
    <scope>NUCLEOTIDE SEQUENCE</scope>
    <source>
        <strain evidence="1">MN1</strain>
    </source>
</reference>
<dbReference type="Gene3D" id="1.25.40.20">
    <property type="entry name" value="Ankyrin repeat-containing domain"/>
    <property type="match status" value="1"/>
</dbReference>
<gene>
    <name evidence="1" type="ORF">BJ212DRAFT_68867</name>
</gene>
<evidence type="ECO:0000313" key="1">
    <source>
        <dbReference type="EMBL" id="KAG1819005.1"/>
    </source>
</evidence>
<name>A0A9P7EDW6_9AGAM</name>
<comment type="caution">
    <text evidence="1">The sequence shown here is derived from an EMBL/GenBank/DDBJ whole genome shotgun (WGS) entry which is preliminary data.</text>
</comment>
<keyword evidence="2" id="KW-1185">Reference proteome</keyword>
<accession>A0A9P7EDW6</accession>
<proteinExistence type="predicted"/>
<dbReference type="GeneID" id="64637837"/>
<protein>
    <submittedName>
        <fullName evidence="1">Uncharacterized protein</fullName>
    </submittedName>
</protein>
<dbReference type="OrthoDB" id="2688874at2759"/>
<evidence type="ECO:0000313" key="2">
    <source>
        <dbReference type="Proteomes" id="UP000807769"/>
    </source>
</evidence>
<sequence length="267" mass="29504">MAENPDCLSILLKPGVDFNKHSFFKPNLYRQYTRGNSHARQYIRGKSHAPISWAAVTGSEIAVDFLLSQTEVDIPDDILHMAVGASEPSHACIRKFRQRGADVNFMVDSSTPIHSFLTEIWRFYDKSQLLPCIKALVEPSCNLSLQDRTVRTVLHIALDARLEDIVTYLLEQNAGLSATATVLPDMWSWATNKTWFPKVQAAALAADQPCIRIKGKVVVDTAESKLIEFSVAVTADCDNPNPIYAVVVSAILNGKLSGVSNHFHPAV</sequence>
<organism evidence="1 2">
    <name type="scientific">Suillus subaureus</name>
    <dbReference type="NCBI Taxonomy" id="48587"/>
    <lineage>
        <taxon>Eukaryota</taxon>
        <taxon>Fungi</taxon>
        <taxon>Dikarya</taxon>
        <taxon>Basidiomycota</taxon>
        <taxon>Agaricomycotina</taxon>
        <taxon>Agaricomycetes</taxon>
        <taxon>Agaricomycetidae</taxon>
        <taxon>Boletales</taxon>
        <taxon>Suillineae</taxon>
        <taxon>Suillaceae</taxon>
        <taxon>Suillus</taxon>
    </lineage>
</organism>
<dbReference type="AlphaFoldDB" id="A0A9P7EDW6"/>
<dbReference type="InterPro" id="IPR036770">
    <property type="entry name" value="Ankyrin_rpt-contain_sf"/>
</dbReference>
<dbReference type="Proteomes" id="UP000807769">
    <property type="component" value="Unassembled WGS sequence"/>
</dbReference>